<protein>
    <submittedName>
        <fullName evidence="2">Uncharacterized protein</fullName>
    </submittedName>
</protein>
<organism evidence="2 3">
    <name type="scientific">Nephila pilipes</name>
    <name type="common">Giant wood spider</name>
    <name type="synonym">Nephila maculata</name>
    <dbReference type="NCBI Taxonomy" id="299642"/>
    <lineage>
        <taxon>Eukaryota</taxon>
        <taxon>Metazoa</taxon>
        <taxon>Ecdysozoa</taxon>
        <taxon>Arthropoda</taxon>
        <taxon>Chelicerata</taxon>
        <taxon>Arachnida</taxon>
        <taxon>Araneae</taxon>
        <taxon>Araneomorphae</taxon>
        <taxon>Entelegynae</taxon>
        <taxon>Araneoidea</taxon>
        <taxon>Nephilidae</taxon>
        <taxon>Nephila</taxon>
    </lineage>
</organism>
<name>A0A8X6Q807_NEPPI</name>
<reference evidence="2" key="1">
    <citation type="submission" date="2020-08" db="EMBL/GenBank/DDBJ databases">
        <title>Multicomponent nature underlies the extraordinary mechanical properties of spider dragline silk.</title>
        <authorList>
            <person name="Kono N."/>
            <person name="Nakamura H."/>
            <person name="Mori M."/>
            <person name="Yoshida Y."/>
            <person name="Ohtoshi R."/>
            <person name="Malay A.D."/>
            <person name="Moran D.A.P."/>
            <person name="Tomita M."/>
            <person name="Numata K."/>
            <person name="Arakawa K."/>
        </authorList>
    </citation>
    <scope>NUCLEOTIDE SEQUENCE</scope>
</reference>
<dbReference type="Proteomes" id="UP000887013">
    <property type="component" value="Unassembled WGS sequence"/>
</dbReference>
<dbReference type="EMBL" id="BMAW01125138">
    <property type="protein sequence ID" value="GFU10992.1"/>
    <property type="molecule type" value="Genomic_DNA"/>
</dbReference>
<proteinExistence type="predicted"/>
<evidence type="ECO:0000313" key="2">
    <source>
        <dbReference type="EMBL" id="GFU10992.1"/>
    </source>
</evidence>
<dbReference type="OrthoDB" id="6406667at2759"/>
<keyword evidence="3" id="KW-1185">Reference proteome</keyword>
<comment type="caution">
    <text evidence="2">The sequence shown here is derived from an EMBL/GenBank/DDBJ whole genome shotgun (WGS) entry which is preliminary data.</text>
</comment>
<sequence>MISNRRPLCERQQSAFPDRNKGWSPSAYEVFPKGLRKCRVKPPPHPSHNDLYVLSTLARIDVVPNPPTARFIDLNQILRGMAPPSYDWDDPKGDETPTEIRKSRLDRWSLVELQPPPPITQPFNSYQISPKKQYCLL</sequence>
<feature type="region of interest" description="Disordered" evidence="1">
    <location>
        <begin position="1"/>
        <end position="22"/>
    </location>
</feature>
<evidence type="ECO:0000313" key="3">
    <source>
        <dbReference type="Proteomes" id="UP000887013"/>
    </source>
</evidence>
<accession>A0A8X6Q807</accession>
<dbReference type="AlphaFoldDB" id="A0A8X6Q807"/>
<gene>
    <name evidence="2" type="ORF">NPIL_77811</name>
</gene>
<evidence type="ECO:0000256" key="1">
    <source>
        <dbReference type="SAM" id="MobiDB-lite"/>
    </source>
</evidence>